<gene>
    <name evidence="1" type="ordered locus">Aazo_1193</name>
</gene>
<accession>D7E390</accession>
<name>D7E390_NOSA0</name>
<evidence type="ECO:0000313" key="2">
    <source>
        <dbReference type="Proteomes" id="UP000001511"/>
    </source>
</evidence>
<dbReference type="KEGG" id="naz:Aazo_1193"/>
<dbReference type="EMBL" id="CP002059">
    <property type="protein sequence ID" value="ADI63513.1"/>
    <property type="molecule type" value="Genomic_DNA"/>
</dbReference>
<sequence>MNLYLSVWEGTRENLIGKWLRWFDEQGNLLLWSSELVEQEKQRAERLAAQLRAAGIEPEN</sequence>
<dbReference type="Proteomes" id="UP000001511">
    <property type="component" value="Chromosome"/>
</dbReference>
<dbReference type="HOGENOM" id="CLU_191605_0_0_3"/>
<keyword evidence="2" id="KW-1185">Reference proteome</keyword>
<dbReference type="AlphaFoldDB" id="D7E390"/>
<dbReference type="eggNOG" id="COG4636">
    <property type="taxonomic scope" value="Bacteria"/>
</dbReference>
<proteinExistence type="predicted"/>
<protein>
    <submittedName>
        <fullName evidence="1">Uncharacterized protein</fullName>
    </submittedName>
</protein>
<evidence type="ECO:0000313" key="1">
    <source>
        <dbReference type="EMBL" id="ADI63513.1"/>
    </source>
</evidence>
<organism evidence="1 2">
    <name type="scientific">Nostoc azollae (strain 0708)</name>
    <name type="common">Anabaena azollae (strain 0708)</name>
    <dbReference type="NCBI Taxonomy" id="551115"/>
    <lineage>
        <taxon>Bacteria</taxon>
        <taxon>Bacillati</taxon>
        <taxon>Cyanobacteriota</taxon>
        <taxon>Cyanophyceae</taxon>
        <taxon>Nostocales</taxon>
        <taxon>Nostocaceae</taxon>
        <taxon>Trichormus</taxon>
    </lineage>
</organism>
<reference evidence="1 2" key="1">
    <citation type="journal article" date="2010" name="PLoS ONE">
        <title>Genome erosion in a nitrogen-fixing vertically transmitted endosymbiotic multicellular cyanobacterium.</title>
        <authorList>
            <person name="Ran L."/>
            <person name="Larsson J."/>
            <person name="Vigil-Stenman T."/>
            <person name="Nylander J.A."/>
            <person name="Ininbergs K."/>
            <person name="Zheng W.W."/>
            <person name="Lapidus A."/>
            <person name="Lowry S."/>
            <person name="Haselkorn R."/>
            <person name="Bergman B."/>
        </authorList>
    </citation>
    <scope>NUCLEOTIDE SEQUENCE [LARGE SCALE GENOMIC DNA]</scope>
    <source>
        <strain evidence="1 2">0708</strain>
    </source>
</reference>
<dbReference type="STRING" id="551115.Aazo_1193"/>